<reference evidence="2 3" key="1">
    <citation type="submission" date="2019-02" db="EMBL/GenBank/DDBJ databases">
        <title>Genomic Encyclopedia of Type Strains, Phase IV (KMG-IV): sequencing the most valuable type-strain genomes for metagenomic binning, comparative biology and taxonomic classification.</title>
        <authorList>
            <person name="Goeker M."/>
        </authorList>
    </citation>
    <scope>NUCLEOTIDE SEQUENCE [LARGE SCALE GENOMIC DNA]</scope>
    <source>
        <strain evidence="2 3">DSM 17196</strain>
    </source>
</reference>
<dbReference type="OrthoDB" id="1440193at2"/>
<dbReference type="AlphaFoldDB" id="A0A4Q7PJB7"/>
<organism evidence="2 3">
    <name type="scientific">Aquimarina brevivitae</name>
    <dbReference type="NCBI Taxonomy" id="323412"/>
    <lineage>
        <taxon>Bacteria</taxon>
        <taxon>Pseudomonadati</taxon>
        <taxon>Bacteroidota</taxon>
        <taxon>Flavobacteriia</taxon>
        <taxon>Flavobacteriales</taxon>
        <taxon>Flavobacteriaceae</taxon>
        <taxon>Aquimarina</taxon>
    </lineage>
</organism>
<protein>
    <submittedName>
        <fullName evidence="2">Uncharacterized protein</fullName>
    </submittedName>
</protein>
<keyword evidence="1" id="KW-0732">Signal</keyword>
<comment type="caution">
    <text evidence="2">The sequence shown here is derived from an EMBL/GenBank/DDBJ whole genome shotgun (WGS) entry which is preliminary data.</text>
</comment>
<proteinExistence type="predicted"/>
<evidence type="ECO:0000256" key="1">
    <source>
        <dbReference type="SAM" id="SignalP"/>
    </source>
</evidence>
<name>A0A4Q7PJB7_9FLAO</name>
<evidence type="ECO:0000313" key="2">
    <source>
        <dbReference type="EMBL" id="RZT00139.1"/>
    </source>
</evidence>
<accession>A0A4Q7PJB7</accession>
<dbReference type="Proteomes" id="UP000292262">
    <property type="component" value="Unassembled WGS sequence"/>
</dbReference>
<keyword evidence="3" id="KW-1185">Reference proteome</keyword>
<dbReference type="EMBL" id="SGXE01000001">
    <property type="protein sequence ID" value="RZT00139.1"/>
    <property type="molecule type" value="Genomic_DNA"/>
</dbReference>
<gene>
    <name evidence="2" type="ORF">EV197_1372</name>
</gene>
<sequence length="157" mass="18929">MMYRYLIMLKILVLIGVTAQAQEVKVDKPFPRGLDKGLVFNMLLEGFLDRFTDAEFIEENSFRKVYKMIPYLKDIKEVYLYFDKDGEEPLYEMIFVFHETEKAKETALKLYGSPNYNDTEWRMKYKYLTLWSWIYKNKMVLVGNSYNSNHEWTDSFN</sequence>
<feature type="chain" id="PRO_5020517834" evidence="1">
    <location>
        <begin position="22"/>
        <end position="157"/>
    </location>
</feature>
<feature type="signal peptide" evidence="1">
    <location>
        <begin position="1"/>
        <end position="21"/>
    </location>
</feature>
<evidence type="ECO:0000313" key="3">
    <source>
        <dbReference type="Proteomes" id="UP000292262"/>
    </source>
</evidence>
<dbReference type="RefSeq" id="WP_130285934.1">
    <property type="nucleotide sequence ID" value="NZ_SGXE01000001.1"/>
</dbReference>